<evidence type="ECO:0000256" key="1">
    <source>
        <dbReference type="ARBA" id="ARBA00009922"/>
    </source>
</evidence>
<dbReference type="InterPro" id="IPR038726">
    <property type="entry name" value="PDDEXK_AddAB-type"/>
</dbReference>
<dbReference type="GO" id="GO:0033202">
    <property type="term" value="C:DNA helicase complex"/>
    <property type="evidence" value="ECO:0007669"/>
    <property type="project" value="TreeGrafter"/>
</dbReference>
<dbReference type="EC" id="5.6.2.4" evidence="13"/>
<feature type="domain" description="UvrD-like helicase ATP-binding" evidence="16">
    <location>
        <begin position="21"/>
        <end position="352"/>
    </location>
</feature>
<feature type="binding site" evidence="15">
    <location>
        <begin position="42"/>
        <end position="49"/>
    </location>
    <ligand>
        <name>ATP</name>
        <dbReference type="ChEBI" id="CHEBI:30616"/>
    </ligand>
</feature>
<evidence type="ECO:0000256" key="9">
    <source>
        <dbReference type="ARBA" id="ARBA00023125"/>
    </source>
</evidence>
<evidence type="ECO:0000256" key="3">
    <source>
        <dbReference type="ARBA" id="ARBA00022741"/>
    </source>
</evidence>
<keyword evidence="4" id="KW-0227">DNA damage</keyword>
<accession>A0AAD1NVC4</accession>
<dbReference type="CDD" id="cd17932">
    <property type="entry name" value="DEXQc_UvrD"/>
    <property type="match status" value="1"/>
</dbReference>
<evidence type="ECO:0000256" key="6">
    <source>
        <dbReference type="ARBA" id="ARBA00022806"/>
    </source>
</evidence>
<dbReference type="Pfam" id="PF12705">
    <property type="entry name" value="PDDEXK_1"/>
    <property type="match status" value="1"/>
</dbReference>
<dbReference type="InterPro" id="IPR000212">
    <property type="entry name" value="DNA_helicase_UvrD/REP"/>
</dbReference>
<keyword evidence="5 15" id="KW-0378">Hydrolase</keyword>
<dbReference type="Proteomes" id="UP000825072">
    <property type="component" value="Chromosome 1"/>
</dbReference>
<keyword evidence="9" id="KW-0238">DNA-binding</keyword>
<evidence type="ECO:0000256" key="11">
    <source>
        <dbReference type="ARBA" id="ARBA00023235"/>
    </source>
</evidence>
<dbReference type="GO" id="GO:0004527">
    <property type="term" value="F:exonuclease activity"/>
    <property type="evidence" value="ECO:0007669"/>
    <property type="project" value="UniProtKB-KW"/>
</dbReference>
<proteinExistence type="inferred from homology"/>
<comment type="similarity">
    <text evidence="1">Belongs to the helicase family. UvrD subfamily.</text>
</comment>
<dbReference type="PANTHER" id="PTHR11070">
    <property type="entry name" value="UVRD / RECB / PCRA DNA HELICASE FAMILY MEMBER"/>
    <property type="match status" value="1"/>
</dbReference>
<dbReference type="GO" id="GO:0000725">
    <property type="term" value="P:recombinational repair"/>
    <property type="evidence" value="ECO:0007669"/>
    <property type="project" value="TreeGrafter"/>
</dbReference>
<evidence type="ECO:0000256" key="12">
    <source>
        <dbReference type="ARBA" id="ARBA00034617"/>
    </source>
</evidence>
<evidence type="ECO:0000313" key="19">
    <source>
        <dbReference type="Proteomes" id="UP000825072"/>
    </source>
</evidence>
<dbReference type="EMBL" id="AP024747">
    <property type="protein sequence ID" value="BCY24980.1"/>
    <property type="molecule type" value="Genomic_DNA"/>
</dbReference>
<evidence type="ECO:0000259" key="16">
    <source>
        <dbReference type="PROSITE" id="PS51198"/>
    </source>
</evidence>
<dbReference type="AlphaFoldDB" id="A0AAD1NVC4"/>
<sequence length="1071" mass="116097">MTVMTNNGSIDGVDVAGLLGIPISAEQERAVRAPLDPCVVIAGAGTGKTTVMAARVVWLVASGLVSPEEILGLTFTNKATMELSERIESNLTRVGLLKPDQPRPTVATYDSFAGTLVGDYGAWDGINTGAHLMTGARAYQLASEVVVGLDKAPLAATHLGPTPIAQAVVKLAAAMASHDASPDEVRKADARWRQMLLDAPTKKGGGRYADIDTWLSRVDEREEFLELVAAYQELKKERGLVEFGDRMVQALHLVTHHPRVGEELRARYRVVLLDEYQDTSSAQADVLAALFSGPDSSHGMGHPVMAVGDPLQAIYEWRGAAASNILEFHRRFPDKEWNPAQVLSLTTNRRCADQIINAANMASEELRERLSSTMNFDNDAPAGDRADVAVGQPLVAPEGNRPGEVTVAAYPDWAEECRACADIVVEAKERGIITHWSDAAILVRRNSDVADLYDALSTRDVPVRLANLSGLLRLPDIAMVVAHLRLLVDRQDDAAMATLLASPRLGLGTDDLAMVYRRARVLAKTRAQADGLDPDDVEVHLCDAVMERRPGGHERLQHALARVCAEIVDVEAHQGDSPDDLVLLIEAITGLVDDMAADDPHRSAARRDHLDALWDEIREARRSDPTMTTAGIVAWLAAEEDFGDGLARAATDDRDAVTVSTVHGAKGLEWPLVMIPDMAQGVFPSTASPDNFTSVAAVLPSFARGDANDVNHPASGSVADAKAYVAALKEDSQWAEARLAYVALTRAKERLVVSWHKWSPYRKAGLEPGRYAGLLADMLGTEWPDFGERPNNDVQAGTSWPVIAEDVDHGPIDNVYQSVDDPGQADRVNTWRSDADALLKDARRRIDLEDDVMLPPRLTTSQMVRLNANPRAFREELRRPMPRPADRGSGIGTAFHEWVSRRLAPTAPIPLFDADEIAELEEDDFAPEVVAAEPGGAEGHALRSLCQAFEESRWVDATVLAIEKSFVMTIGQTVVRGRLDAVVADPDHPGDELVIDWKTSRPGSADPLQLSIYRLAWAQARGIDLSRVRAVFHHVGANKTISAEPFLDADEVAVMLTTASSGGPVGHGPEA</sequence>
<evidence type="ECO:0000313" key="18">
    <source>
        <dbReference type="EMBL" id="BCY24980.1"/>
    </source>
</evidence>
<keyword evidence="3 15" id="KW-0547">Nucleotide-binding</keyword>
<dbReference type="PROSITE" id="PS51198">
    <property type="entry name" value="UVRD_HELICASE_ATP_BIND"/>
    <property type="match status" value="1"/>
</dbReference>
<evidence type="ECO:0000256" key="10">
    <source>
        <dbReference type="ARBA" id="ARBA00023204"/>
    </source>
</evidence>
<dbReference type="PROSITE" id="PS51217">
    <property type="entry name" value="UVRD_HELICASE_CTER"/>
    <property type="match status" value="1"/>
</dbReference>
<evidence type="ECO:0000256" key="8">
    <source>
        <dbReference type="ARBA" id="ARBA00022840"/>
    </source>
</evidence>
<dbReference type="Gene3D" id="1.10.486.10">
    <property type="entry name" value="PCRA, domain 4"/>
    <property type="match status" value="1"/>
</dbReference>
<dbReference type="Gene3D" id="3.90.320.10">
    <property type="match status" value="1"/>
</dbReference>
<keyword evidence="7" id="KW-0269">Exonuclease</keyword>
<dbReference type="GO" id="GO:0005524">
    <property type="term" value="F:ATP binding"/>
    <property type="evidence" value="ECO:0007669"/>
    <property type="project" value="UniProtKB-UniRule"/>
</dbReference>
<evidence type="ECO:0000259" key="17">
    <source>
        <dbReference type="PROSITE" id="PS51217"/>
    </source>
</evidence>
<dbReference type="InterPro" id="IPR014016">
    <property type="entry name" value="UvrD-like_ATP-bd"/>
</dbReference>
<dbReference type="GO" id="GO:0005829">
    <property type="term" value="C:cytosol"/>
    <property type="evidence" value="ECO:0007669"/>
    <property type="project" value="TreeGrafter"/>
</dbReference>
<dbReference type="GO" id="GO:0003677">
    <property type="term" value="F:DNA binding"/>
    <property type="evidence" value="ECO:0007669"/>
    <property type="project" value="UniProtKB-KW"/>
</dbReference>
<dbReference type="InterPro" id="IPR011604">
    <property type="entry name" value="PDDEXK-like_dom_sf"/>
</dbReference>
<dbReference type="SUPFAM" id="SSF52540">
    <property type="entry name" value="P-loop containing nucleoside triphosphate hydrolases"/>
    <property type="match status" value="1"/>
</dbReference>
<evidence type="ECO:0000256" key="5">
    <source>
        <dbReference type="ARBA" id="ARBA00022801"/>
    </source>
</evidence>
<evidence type="ECO:0000256" key="15">
    <source>
        <dbReference type="PROSITE-ProRule" id="PRU00560"/>
    </source>
</evidence>
<organism evidence="18 19">
    <name type="scientific">Cutibacterium modestum</name>
    <dbReference type="NCBI Taxonomy" id="2559073"/>
    <lineage>
        <taxon>Bacteria</taxon>
        <taxon>Bacillati</taxon>
        <taxon>Actinomycetota</taxon>
        <taxon>Actinomycetes</taxon>
        <taxon>Propionibacteriales</taxon>
        <taxon>Propionibacteriaceae</taxon>
        <taxon>Cutibacterium</taxon>
    </lineage>
</organism>
<dbReference type="Gene3D" id="3.40.50.300">
    <property type="entry name" value="P-loop containing nucleotide triphosphate hydrolases"/>
    <property type="match status" value="2"/>
</dbReference>
<evidence type="ECO:0000256" key="4">
    <source>
        <dbReference type="ARBA" id="ARBA00022763"/>
    </source>
</evidence>
<reference evidence="18" key="1">
    <citation type="submission" date="2021-06" db="EMBL/GenBank/DDBJ databases">
        <title>Genome sequence of Cutibacterium modestum strain KB17-24694.</title>
        <authorList>
            <person name="Dekio I."/>
            <person name="Asahina A."/>
            <person name="Nishida M."/>
        </authorList>
    </citation>
    <scope>NUCLEOTIDE SEQUENCE</scope>
    <source>
        <strain evidence="18">KB17-24694</strain>
    </source>
</reference>
<dbReference type="Gene3D" id="1.10.10.160">
    <property type="match status" value="1"/>
</dbReference>
<dbReference type="PANTHER" id="PTHR11070:SF55">
    <property type="entry name" value="DNA 3'-5' HELICASE"/>
    <property type="match status" value="1"/>
</dbReference>
<keyword evidence="11" id="KW-0413">Isomerase</keyword>
<comment type="catalytic activity">
    <reaction evidence="14">
        <text>ATP + H2O = ADP + phosphate + H(+)</text>
        <dbReference type="Rhea" id="RHEA:13065"/>
        <dbReference type="ChEBI" id="CHEBI:15377"/>
        <dbReference type="ChEBI" id="CHEBI:15378"/>
        <dbReference type="ChEBI" id="CHEBI:30616"/>
        <dbReference type="ChEBI" id="CHEBI:43474"/>
        <dbReference type="ChEBI" id="CHEBI:456216"/>
        <dbReference type="EC" id="5.6.2.4"/>
    </reaction>
</comment>
<keyword evidence="10" id="KW-0234">DNA repair</keyword>
<dbReference type="Pfam" id="PF13361">
    <property type="entry name" value="UvrD_C"/>
    <property type="match status" value="1"/>
</dbReference>
<keyword evidence="2" id="KW-0540">Nuclease</keyword>
<gene>
    <name evidence="18" type="ORF">KB1_09700</name>
</gene>
<dbReference type="InterPro" id="IPR013986">
    <property type="entry name" value="DExx_box_DNA_helicase_dom_sf"/>
</dbReference>
<protein>
    <recommendedName>
        <fullName evidence="13">DNA 3'-5' helicase</fullName>
        <ecNumber evidence="13">5.6.2.4</ecNumber>
    </recommendedName>
</protein>
<name>A0AAD1NVC4_9ACTN</name>
<dbReference type="Pfam" id="PF00580">
    <property type="entry name" value="UvrD-helicase"/>
    <property type="match status" value="1"/>
</dbReference>
<feature type="domain" description="UvrD-like helicase C-terminal" evidence="17">
    <location>
        <begin position="371"/>
        <end position="667"/>
    </location>
</feature>
<evidence type="ECO:0000256" key="13">
    <source>
        <dbReference type="ARBA" id="ARBA00034808"/>
    </source>
</evidence>
<evidence type="ECO:0000256" key="7">
    <source>
        <dbReference type="ARBA" id="ARBA00022839"/>
    </source>
</evidence>
<evidence type="ECO:0000256" key="14">
    <source>
        <dbReference type="ARBA" id="ARBA00048988"/>
    </source>
</evidence>
<dbReference type="RefSeq" id="WP_002526672.1">
    <property type="nucleotide sequence ID" value="NZ_AP024747.1"/>
</dbReference>
<dbReference type="InterPro" id="IPR027417">
    <property type="entry name" value="P-loop_NTPase"/>
</dbReference>
<keyword evidence="6 15" id="KW-0347">Helicase</keyword>
<comment type="catalytic activity">
    <reaction evidence="12">
        <text>Couples ATP hydrolysis with the unwinding of duplex DNA by translocating in the 3'-5' direction.</text>
        <dbReference type="EC" id="5.6.2.4"/>
    </reaction>
</comment>
<evidence type="ECO:0000256" key="2">
    <source>
        <dbReference type="ARBA" id="ARBA00022722"/>
    </source>
</evidence>
<keyword evidence="8 15" id="KW-0067">ATP-binding</keyword>
<dbReference type="InterPro" id="IPR014017">
    <property type="entry name" value="DNA_helicase_UvrD-like_C"/>
</dbReference>
<dbReference type="GO" id="GO:0043138">
    <property type="term" value="F:3'-5' DNA helicase activity"/>
    <property type="evidence" value="ECO:0007669"/>
    <property type="project" value="UniProtKB-EC"/>
</dbReference>